<evidence type="ECO:0000313" key="10">
    <source>
        <dbReference type="EMBL" id="GJE94006.1"/>
    </source>
</evidence>
<dbReference type="GO" id="GO:0001735">
    <property type="term" value="F:prenylcysteine oxidase activity"/>
    <property type="evidence" value="ECO:0007669"/>
    <property type="project" value="InterPro"/>
</dbReference>
<dbReference type="SUPFAM" id="SSF51905">
    <property type="entry name" value="FAD/NAD(P)-binding domain"/>
    <property type="match status" value="1"/>
</dbReference>
<evidence type="ECO:0000259" key="9">
    <source>
        <dbReference type="Pfam" id="PF07156"/>
    </source>
</evidence>
<gene>
    <name evidence="10" type="ORF">PsYK624_101740</name>
</gene>
<dbReference type="Gene3D" id="3.50.50.60">
    <property type="entry name" value="FAD/NAD(P)-binding domain"/>
    <property type="match status" value="1"/>
</dbReference>
<dbReference type="EMBL" id="BPQB01000036">
    <property type="protein sequence ID" value="GJE94006.1"/>
    <property type="molecule type" value="Genomic_DNA"/>
</dbReference>
<keyword evidence="3" id="KW-0285">Flavoprotein</keyword>
<evidence type="ECO:0000256" key="5">
    <source>
        <dbReference type="ARBA" id="ARBA00022827"/>
    </source>
</evidence>
<comment type="caution">
    <text evidence="10">The sequence shown here is derived from an EMBL/GenBank/DDBJ whole genome shotgun (WGS) entry which is preliminary data.</text>
</comment>
<keyword evidence="5" id="KW-0274">FAD</keyword>
<dbReference type="PIRSF" id="PIRSF036292">
    <property type="entry name" value="Prenylcysteine_oxidase"/>
    <property type="match status" value="1"/>
</dbReference>
<dbReference type="Pfam" id="PF13450">
    <property type="entry name" value="NAD_binding_8"/>
    <property type="match status" value="1"/>
</dbReference>
<accession>A0A9P3GFU3</accession>
<name>A0A9P3GFU3_9APHY</name>
<dbReference type="AlphaFoldDB" id="A0A9P3GFU3"/>
<feature type="signal peptide" evidence="8">
    <location>
        <begin position="1"/>
        <end position="19"/>
    </location>
</feature>
<dbReference type="Pfam" id="PF07156">
    <property type="entry name" value="Prenylcys_lyase"/>
    <property type="match status" value="1"/>
</dbReference>
<protein>
    <submittedName>
        <fullName evidence="10">FAD/NAD(P)-binding domain-containing protein</fullName>
    </submittedName>
</protein>
<dbReference type="InterPro" id="IPR017046">
    <property type="entry name" value="Prenylcysteine_Oxase1"/>
</dbReference>
<dbReference type="InterPro" id="IPR036188">
    <property type="entry name" value="FAD/NAD-bd_sf"/>
</dbReference>
<proteinExistence type="inferred from homology"/>
<evidence type="ECO:0000313" key="11">
    <source>
        <dbReference type="Proteomes" id="UP000703269"/>
    </source>
</evidence>
<dbReference type="PANTHER" id="PTHR15944">
    <property type="entry name" value="FARNESYLCYSTEINE LYASE"/>
    <property type="match status" value="1"/>
</dbReference>
<keyword evidence="7" id="KW-0325">Glycoprotein</keyword>
<sequence>MHFTTTLFVAYGLLEAAAAFSLPFRLPWAHALASGEQAPLGLPLDEAAPPRIAIVGAGAAGSSAAFWISKAKERYGLDVEVDLFDSNEYIGGRSTTVHPYDDPELYPIELGASIFVEVNKNMWRATEEFGLNRSDWDEGEDTMGLWDGSKFVITTDGKLGGWWNTIKVIWRYGYQAPMKTKKLVSSMVADFVKLYTPEAGSEPFTNLTALATELNWTDAIGQSTMEYFDAQGIYPPWTAEMIEAATRVNYGQNVDAIHALEGMCSLAATGASQVFGGNWQIFEQFVKRSKAHLFLKTTVKSIAKDGDKYFLRAHTHGAAEMMERSYRAVIIAAPFHSSSIDLSLTSSAPEIPPQPYVHLHVTLLSTPSPRPRTRFFKVKDSDTVPTTVLTTWEAVRADPDAPAPDFNSLSYHGKILTRDGVPANSSDDGGEEWSVKIFSTQRLEDSWLRRAFGKIGWVYRKEWDAYPVLPPTTSFPPIKLEKGLYYVNAFEPFISTMETETIAARNVVELLMREEFDASICKSDGATPRADNDTFVYGWDC</sequence>
<organism evidence="10 11">
    <name type="scientific">Phanerochaete sordida</name>
    <dbReference type="NCBI Taxonomy" id="48140"/>
    <lineage>
        <taxon>Eukaryota</taxon>
        <taxon>Fungi</taxon>
        <taxon>Dikarya</taxon>
        <taxon>Basidiomycota</taxon>
        <taxon>Agaricomycotina</taxon>
        <taxon>Agaricomycetes</taxon>
        <taxon>Polyporales</taxon>
        <taxon>Phanerochaetaceae</taxon>
        <taxon>Phanerochaete</taxon>
    </lineage>
</organism>
<comment type="similarity">
    <text evidence="2">Belongs to the prenylcysteine oxidase family.</text>
</comment>
<keyword evidence="4 8" id="KW-0732">Signal</keyword>
<feature type="domain" description="Prenylcysteine lyase" evidence="9">
    <location>
        <begin position="162"/>
        <end position="518"/>
    </location>
</feature>
<evidence type="ECO:0000256" key="2">
    <source>
        <dbReference type="ARBA" id="ARBA00009967"/>
    </source>
</evidence>
<keyword evidence="6" id="KW-0560">Oxidoreductase</keyword>
<evidence type="ECO:0000256" key="1">
    <source>
        <dbReference type="ARBA" id="ARBA00001974"/>
    </source>
</evidence>
<dbReference type="GO" id="GO:0030327">
    <property type="term" value="P:prenylated protein catabolic process"/>
    <property type="evidence" value="ECO:0007669"/>
    <property type="project" value="TreeGrafter"/>
</dbReference>
<comment type="cofactor">
    <cofactor evidence="1">
        <name>FAD</name>
        <dbReference type="ChEBI" id="CHEBI:57692"/>
    </cofactor>
</comment>
<evidence type="ECO:0000256" key="4">
    <source>
        <dbReference type="ARBA" id="ARBA00022729"/>
    </source>
</evidence>
<keyword evidence="11" id="KW-1185">Reference proteome</keyword>
<dbReference type="OrthoDB" id="437369at2759"/>
<dbReference type="PANTHER" id="PTHR15944:SF0">
    <property type="entry name" value="PRENYLCYSTEINE LYASE DOMAIN-CONTAINING PROTEIN"/>
    <property type="match status" value="1"/>
</dbReference>
<dbReference type="InterPro" id="IPR010795">
    <property type="entry name" value="Prenylcys_lyase"/>
</dbReference>
<reference evidence="10 11" key="1">
    <citation type="submission" date="2021-08" db="EMBL/GenBank/DDBJ databases">
        <title>Draft Genome Sequence of Phanerochaete sordida strain YK-624.</title>
        <authorList>
            <person name="Mori T."/>
            <person name="Dohra H."/>
            <person name="Suzuki T."/>
            <person name="Kawagishi H."/>
            <person name="Hirai H."/>
        </authorList>
    </citation>
    <scope>NUCLEOTIDE SEQUENCE [LARGE SCALE GENOMIC DNA]</scope>
    <source>
        <strain evidence="10 11">YK-624</strain>
    </source>
</reference>
<evidence type="ECO:0000256" key="7">
    <source>
        <dbReference type="ARBA" id="ARBA00023180"/>
    </source>
</evidence>
<dbReference type="GO" id="GO:0030328">
    <property type="term" value="P:prenylcysteine catabolic process"/>
    <property type="evidence" value="ECO:0007669"/>
    <property type="project" value="InterPro"/>
</dbReference>
<dbReference type="Proteomes" id="UP000703269">
    <property type="component" value="Unassembled WGS sequence"/>
</dbReference>
<evidence type="ECO:0000256" key="3">
    <source>
        <dbReference type="ARBA" id="ARBA00022630"/>
    </source>
</evidence>
<feature type="chain" id="PRO_5040454361" evidence="8">
    <location>
        <begin position="20"/>
        <end position="541"/>
    </location>
</feature>
<evidence type="ECO:0000256" key="8">
    <source>
        <dbReference type="SAM" id="SignalP"/>
    </source>
</evidence>
<evidence type="ECO:0000256" key="6">
    <source>
        <dbReference type="ARBA" id="ARBA00023002"/>
    </source>
</evidence>